<protein>
    <submittedName>
        <fullName evidence="2">Uncharacterized protein</fullName>
    </submittedName>
</protein>
<feature type="region of interest" description="Disordered" evidence="1">
    <location>
        <begin position="1"/>
        <end position="30"/>
    </location>
</feature>
<keyword evidence="3" id="KW-1185">Reference proteome</keyword>
<name>A0A0A2V2N5_9BACI</name>
<evidence type="ECO:0000256" key="1">
    <source>
        <dbReference type="SAM" id="MobiDB-lite"/>
    </source>
</evidence>
<evidence type="ECO:0000313" key="3">
    <source>
        <dbReference type="Proteomes" id="UP000030153"/>
    </source>
</evidence>
<reference evidence="2 3" key="1">
    <citation type="submission" date="2013-08" db="EMBL/GenBank/DDBJ databases">
        <title>Genome of Pontibacillus chungwhensis.</title>
        <authorList>
            <person name="Wang Q."/>
            <person name="Wang G."/>
        </authorList>
    </citation>
    <scope>NUCLEOTIDE SEQUENCE [LARGE SCALE GENOMIC DNA]</scope>
    <source>
        <strain evidence="2 3">BH030062</strain>
    </source>
</reference>
<gene>
    <name evidence="2" type="ORF">N780_13110</name>
</gene>
<dbReference type="EMBL" id="AVBG01000001">
    <property type="protein sequence ID" value="KGP93308.1"/>
    <property type="molecule type" value="Genomic_DNA"/>
</dbReference>
<proteinExistence type="predicted"/>
<dbReference type="AlphaFoldDB" id="A0A0A2V2N5"/>
<comment type="caution">
    <text evidence="2">The sequence shown here is derived from an EMBL/GenBank/DDBJ whole genome shotgun (WGS) entry which is preliminary data.</text>
</comment>
<evidence type="ECO:0000313" key="2">
    <source>
        <dbReference type="EMBL" id="KGP93308.1"/>
    </source>
</evidence>
<sequence>MRLLWEEESDRLKPSHPATTSNAPTSCGAPRKVGGFPLCLILNKINGKETLSISTSTSSNPSLTYNTLMWKIEKLTRKRKQGI</sequence>
<dbReference type="Proteomes" id="UP000030153">
    <property type="component" value="Unassembled WGS sequence"/>
</dbReference>
<accession>A0A0A2V2N5</accession>
<organism evidence="2 3">
    <name type="scientific">Pontibacillus chungwhensis BH030062</name>
    <dbReference type="NCBI Taxonomy" id="1385513"/>
    <lineage>
        <taxon>Bacteria</taxon>
        <taxon>Bacillati</taxon>
        <taxon>Bacillota</taxon>
        <taxon>Bacilli</taxon>
        <taxon>Bacillales</taxon>
        <taxon>Bacillaceae</taxon>
        <taxon>Pontibacillus</taxon>
    </lineage>
</organism>